<evidence type="ECO:0000256" key="1">
    <source>
        <dbReference type="ARBA" id="ARBA00022691"/>
    </source>
</evidence>
<evidence type="ECO:0000313" key="5">
    <source>
        <dbReference type="Proteomes" id="UP001431209"/>
    </source>
</evidence>
<dbReference type="PROSITE" id="PS51678">
    <property type="entry name" value="SAM_MT_PRMT"/>
    <property type="match status" value="1"/>
</dbReference>
<feature type="domain" description="Methyltransferase" evidence="3">
    <location>
        <begin position="37"/>
        <end position="167"/>
    </location>
</feature>
<proteinExistence type="predicted"/>
<dbReference type="Gene3D" id="3.40.50.150">
    <property type="entry name" value="Vaccinia Virus protein VP39"/>
    <property type="match status" value="1"/>
</dbReference>
<dbReference type="AlphaFoldDB" id="A0AAW2ZQG4"/>
<dbReference type="InterPro" id="IPR025714">
    <property type="entry name" value="Methyltranfer_dom"/>
</dbReference>
<dbReference type="GO" id="GO:0016274">
    <property type="term" value="F:protein-arginine N-methyltransferase activity"/>
    <property type="evidence" value="ECO:0007669"/>
    <property type="project" value="InterPro"/>
</dbReference>
<keyword evidence="2" id="KW-0489">Methyltransferase</keyword>
<evidence type="ECO:0000256" key="2">
    <source>
        <dbReference type="PROSITE-ProRule" id="PRU01015"/>
    </source>
</evidence>
<dbReference type="Proteomes" id="UP001431209">
    <property type="component" value="Unassembled WGS sequence"/>
</dbReference>
<name>A0AAW2ZQG4_9EUKA</name>
<dbReference type="GO" id="GO:0032259">
    <property type="term" value="P:methylation"/>
    <property type="evidence" value="ECO:0007669"/>
    <property type="project" value="UniProtKB-KW"/>
</dbReference>
<dbReference type="PANTHER" id="PTHR11006">
    <property type="entry name" value="PROTEIN ARGININE N-METHYLTRANSFERASE"/>
    <property type="match status" value="1"/>
</dbReference>
<dbReference type="SUPFAM" id="SSF53335">
    <property type="entry name" value="S-adenosyl-L-methionine-dependent methyltransferases"/>
    <property type="match status" value="1"/>
</dbReference>
<dbReference type="Gene3D" id="2.70.160.11">
    <property type="entry name" value="Hnrnp arginine n-methyltransferase1"/>
    <property type="match status" value="1"/>
</dbReference>
<dbReference type="InterPro" id="IPR025799">
    <property type="entry name" value="Arg_MeTrfase"/>
</dbReference>
<keyword evidence="2" id="KW-0808">Transferase</keyword>
<dbReference type="InterPro" id="IPR029063">
    <property type="entry name" value="SAM-dependent_MTases_sf"/>
</dbReference>
<evidence type="ECO:0000313" key="4">
    <source>
        <dbReference type="EMBL" id="KAL0491464.1"/>
    </source>
</evidence>
<keyword evidence="1 2" id="KW-0949">S-adenosyl-L-methionine</keyword>
<dbReference type="Pfam" id="PF13847">
    <property type="entry name" value="Methyltransf_31"/>
    <property type="match status" value="1"/>
</dbReference>
<reference evidence="4 5" key="1">
    <citation type="submission" date="2024-03" db="EMBL/GenBank/DDBJ databases">
        <title>The Acrasis kona genome and developmental transcriptomes reveal deep origins of eukaryotic multicellular pathways.</title>
        <authorList>
            <person name="Sheikh S."/>
            <person name="Fu C.-J."/>
            <person name="Brown M.W."/>
            <person name="Baldauf S.L."/>
        </authorList>
    </citation>
    <scope>NUCLEOTIDE SEQUENCE [LARGE SCALE GENOMIC DNA]</scope>
    <source>
        <strain evidence="4 5">ATCC MYA-3509</strain>
    </source>
</reference>
<accession>A0AAW2ZQG4</accession>
<dbReference type="PANTHER" id="PTHR11006:SF4">
    <property type="entry name" value="PROTEIN ARGININE N-METHYLTRANSFERASE 7"/>
    <property type="match status" value="1"/>
</dbReference>
<keyword evidence="5" id="KW-1185">Reference proteome</keyword>
<comment type="caution">
    <text evidence="4">The sequence shown here is derived from an EMBL/GenBank/DDBJ whole genome shotgun (WGS) entry which is preliminary data.</text>
</comment>
<gene>
    <name evidence="4" type="ORF">AKO1_000889</name>
</gene>
<evidence type="ECO:0000259" key="3">
    <source>
        <dbReference type="Pfam" id="PF13847"/>
    </source>
</evidence>
<dbReference type="GO" id="GO:0042054">
    <property type="term" value="F:histone methyltransferase activity"/>
    <property type="evidence" value="ECO:0007669"/>
    <property type="project" value="TreeGrafter"/>
</dbReference>
<dbReference type="CDD" id="cd02440">
    <property type="entry name" value="AdoMet_MTases"/>
    <property type="match status" value="1"/>
</dbReference>
<protein>
    <submittedName>
        <fullName evidence="4">Prmt2</fullName>
    </submittedName>
</protein>
<dbReference type="EMBL" id="JAOPGA020001806">
    <property type="protein sequence ID" value="KAL0491464.1"/>
    <property type="molecule type" value="Genomic_DNA"/>
</dbReference>
<organism evidence="4 5">
    <name type="scientific">Acrasis kona</name>
    <dbReference type="NCBI Taxonomy" id="1008807"/>
    <lineage>
        <taxon>Eukaryota</taxon>
        <taxon>Discoba</taxon>
        <taxon>Heterolobosea</taxon>
        <taxon>Tetramitia</taxon>
        <taxon>Eutetramitia</taxon>
        <taxon>Acrasidae</taxon>
        <taxon>Acrasis</taxon>
    </lineage>
</organism>
<sequence>MSSHWLFGIELQRKLLADSIRNRAFQEAFRRIVKNGKSHVIDIGAGTGFLSFLASRFGAKSCSLIECSPEISQMSTILAKTNNIKNLRFYPQHSTEIRKPPLGDIVVSETLGNFALEENIIENMEDAKRFLKPGGTLVPRAVEMFAAPVIGNTIHNELHSGWDHISHEFEMNFELARELSTNNMFVKTIPPSDIFGGESGARAYDYVDFNQKNSSIRHSDVVSWKMDAINIYGFCLWWKCELVPDVFISTSPFSPKTHWDQIYLPLIEPIKCEKHDRLEFETSTDSRYEVGIDVSWRVTQKRGSNVIKTFDSKQSRTKAKIKE</sequence>